<dbReference type="EMBL" id="JBCHKU010000001">
    <property type="protein sequence ID" value="MEM6247091.1"/>
    <property type="molecule type" value="Genomic_DNA"/>
</dbReference>
<organism evidence="1 2">
    <name type="scientific">Shewanella vaxholmensis</name>
    <dbReference type="NCBI Taxonomy" id="3063535"/>
    <lineage>
        <taxon>Bacteria</taxon>
        <taxon>Pseudomonadati</taxon>
        <taxon>Pseudomonadota</taxon>
        <taxon>Gammaproteobacteria</taxon>
        <taxon>Alteromonadales</taxon>
        <taxon>Shewanellaceae</taxon>
        <taxon>Shewanella</taxon>
    </lineage>
</organism>
<dbReference type="PANTHER" id="PTHR33361:SF2">
    <property type="entry name" value="DUF885 DOMAIN-CONTAINING PROTEIN"/>
    <property type="match status" value="1"/>
</dbReference>
<accession>A0ABU9ULF9</accession>
<sequence>MTLKTVLKRIGLGSLVLVLLLVALAAHEWFAKKPFFFRAFLDRSVVKMAFESPETLTSLGFLESVGITGHNAELDDDSPEAMDKTFAQVRDLRETLLSYSDADLDENQRISKDIALYLADFALVSEPYRYHNYPLNQLFGVQNGYPSFMQAQHQVHSVGDAENYLSRLQKVKLKFAQTLEGLKIREAKGIIPPKFVIERVLTEMNDFVATPIQDNILYSSFKTKLADTDISADEQARLLAAAEADIKGYVHPAYQLFIDYFSQLQAKAGTDDGYWALPNGDLAYEQLLKFFTTTNYTADEIHAKGLAEVDRIQSEIMTILAAEGYDVSQGFSAAIEALAADPKFYYEDSDAGRAQILVDYQQILDEVNAGLGDVFRIRPEAGMEVVRIPEFKEKTAPGAYYQQPAIDGSRPGRFYANLYDIKATPKYGMRTLAYHEGIPGHHFQIAVAMELEGMPLIRKMAPFTAYIEGWALYSERLAWELGFEKDPFDNIGRLQAELFRAVRLVVDTGIHHSRWTREQAIDYMKKNTGMSDRDVTAEIERYIVMPGQATAYKVGMMKILELREKAKLALGDKFDLRDFHDVVLKNGAVPLDILETLVDRYIADKNSTDAKSTEAKAKV</sequence>
<proteinExistence type="predicted"/>
<dbReference type="RefSeq" id="WP_342898593.1">
    <property type="nucleotide sequence ID" value="NZ_JBCHKT010000001.1"/>
</dbReference>
<comment type="caution">
    <text evidence="1">The sequence shown here is derived from an EMBL/GenBank/DDBJ whole genome shotgun (WGS) entry which is preliminary data.</text>
</comment>
<name>A0ABU9ULF9_9GAMM</name>
<dbReference type="InterPro" id="IPR010281">
    <property type="entry name" value="DUF885"/>
</dbReference>
<keyword evidence="2" id="KW-1185">Reference proteome</keyword>
<dbReference type="Pfam" id="PF05960">
    <property type="entry name" value="DUF885"/>
    <property type="match status" value="1"/>
</dbReference>
<evidence type="ECO:0000313" key="2">
    <source>
        <dbReference type="Proteomes" id="UP001489333"/>
    </source>
</evidence>
<dbReference type="Proteomes" id="UP001489333">
    <property type="component" value="Unassembled WGS sequence"/>
</dbReference>
<evidence type="ECO:0000313" key="1">
    <source>
        <dbReference type="EMBL" id="MEM6247091.1"/>
    </source>
</evidence>
<gene>
    <name evidence="1" type="ORF">AAGS29_00520</name>
</gene>
<dbReference type="PANTHER" id="PTHR33361">
    <property type="entry name" value="GLR0591 PROTEIN"/>
    <property type="match status" value="1"/>
</dbReference>
<protein>
    <submittedName>
        <fullName evidence="1">DUF885 domain-containing protein</fullName>
    </submittedName>
</protein>
<reference evidence="1 2" key="1">
    <citation type="submission" date="2024-04" db="EMBL/GenBank/DDBJ databases">
        <title>Novel Shewanella species isolated from Baltic Sea sediments.</title>
        <authorList>
            <person name="Martin-Rodriguez A.J."/>
            <person name="Fernandez-Juarez V."/>
            <person name="Valeriano V.D."/>
            <person name="Mihindukulasooriya I."/>
            <person name="Ceresnova L."/>
            <person name="Joffre E."/>
            <person name="Jensie-Markopoulos S."/>
            <person name="Moore E.R.B."/>
            <person name="Sjoling A."/>
        </authorList>
    </citation>
    <scope>NUCLEOTIDE SEQUENCE [LARGE SCALE GENOMIC DNA]</scope>
    <source>
        <strain evidence="1 2">VAX-SP0-0CM-1</strain>
    </source>
</reference>